<protein>
    <submittedName>
        <fullName evidence="2">Uncharacterized protein</fullName>
    </submittedName>
</protein>
<reference evidence="2 3" key="1">
    <citation type="submission" date="2023-01" db="EMBL/GenBank/DDBJ databases">
        <title>Analysis of 21 Apiospora genomes using comparative genomics revels a genus with tremendous synthesis potential of carbohydrate active enzymes and secondary metabolites.</title>
        <authorList>
            <person name="Sorensen T."/>
        </authorList>
    </citation>
    <scope>NUCLEOTIDE SEQUENCE [LARGE SCALE GENOMIC DNA]</scope>
    <source>
        <strain evidence="2 3">CBS 24483</strain>
    </source>
</reference>
<accession>A0ABR1QVM7</accession>
<dbReference type="RefSeq" id="XP_066705934.1">
    <property type="nucleotide sequence ID" value="XM_066837041.1"/>
</dbReference>
<organism evidence="2 3">
    <name type="scientific">Apiospora aurea</name>
    <dbReference type="NCBI Taxonomy" id="335848"/>
    <lineage>
        <taxon>Eukaryota</taxon>
        <taxon>Fungi</taxon>
        <taxon>Dikarya</taxon>
        <taxon>Ascomycota</taxon>
        <taxon>Pezizomycotina</taxon>
        <taxon>Sordariomycetes</taxon>
        <taxon>Xylariomycetidae</taxon>
        <taxon>Amphisphaeriales</taxon>
        <taxon>Apiosporaceae</taxon>
        <taxon>Apiospora</taxon>
    </lineage>
</organism>
<feature type="region of interest" description="Disordered" evidence="1">
    <location>
        <begin position="1"/>
        <end position="54"/>
    </location>
</feature>
<dbReference type="Proteomes" id="UP001391051">
    <property type="component" value="Unassembled WGS sequence"/>
</dbReference>
<evidence type="ECO:0000313" key="3">
    <source>
        <dbReference type="Proteomes" id="UP001391051"/>
    </source>
</evidence>
<evidence type="ECO:0000256" key="1">
    <source>
        <dbReference type="SAM" id="MobiDB-lite"/>
    </source>
</evidence>
<keyword evidence="3" id="KW-1185">Reference proteome</keyword>
<feature type="compositionally biased region" description="Basic and acidic residues" evidence="1">
    <location>
        <begin position="275"/>
        <end position="315"/>
    </location>
</feature>
<dbReference type="GeneID" id="92070103"/>
<sequence length="322" mass="35845">MHNMLGIPTEKVAPPAKPNSPASETLLPHQRLEKKEPPAITQEERHKKAADDRRKRKLMAQEVWEQAVNGIHMDQEYTREVVVGWRDALEDILEAAINKNMGEEAFCKAVGSLFFSDFAKKGNFGRRYHLLLDPVMFIITLAGERVGYDEAVLESELVKLRRGLELDPKKHELMEKAARIKTKAAVQEENAFDFEEASKKPLDNGRTVITEVAYPARDIANQKKTIDMEASPVGQWADEAEVMDVPPASNMRSFLEGEGLVRNLRLVPEVSGKSEPAKDTSTEATDEAEKKPTEAKPAEGESKKTAETASKDPKSKSGAKRG</sequence>
<feature type="region of interest" description="Disordered" evidence="1">
    <location>
        <begin position="267"/>
        <end position="322"/>
    </location>
</feature>
<evidence type="ECO:0000313" key="2">
    <source>
        <dbReference type="EMBL" id="KAK7966542.1"/>
    </source>
</evidence>
<name>A0ABR1QVM7_9PEZI</name>
<comment type="caution">
    <text evidence="2">The sequence shown here is derived from an EMBL/GenBank/DDBJ whole genome shotgun (WGS) entry which is preliminary data.</text>
</comment>
<feature type="compositionally biased region" description="Basic and acidic residues" evidence="1">
    <location>
        <begin position="30"/>
        <end position="53"/>
    </location>
</feature>
<dbReference type="EMBL" id="JAQQWE010000001">
    <property type="protein sequence ID" value="KAK7966542.1"/>
    <property type="molecule type" value="Genomic_DNA"/>
</dbReference>
<gene>
    <name evidence="2" type="ORF">PG986_000819</name>
</gene>
<proteinExistence type="predicted"/>